<dbReference type="Gene3D" id="1.25.40.180">
    <property type="match status" value="1"/>
</dbReference>
<evidence type="ECO:0000313" key="3">
    <source>
        <dbReference type="EMBL" id="KAG0489794.1"/>
    </source>
</evidence>
<dbReference type="SUPFAM" id="SSF48371">
    <property type="entry name" value="ARM repeat"/>
    <property type="match status" value="1"/>
</dbReference>
<feature type="domain" description="MIF4G-like type 2" evidence="2">
    <location>
        <begin position="3"/>
        <end position="107"/>
    </location>
</feature>
<keyword evidence="1" id="KW-0175">Coiled coil</keyword>
<sequence length="267" mass="30560">MQVLVISEVSSYWKNSTQMTAITIDRMMGYRLISNLAIVKWVFSEVNINQFHLTDQPWEILRNAINKTYNRISDLRKEIHTLDNGILLAEEAALKAKQEYETAESKLEILDGQPVQAEKPGRLKRLKGYAERAKDEENSIRESREMKDGLLLRALEENKITQTTRCMRTKMTLDTAETPKMDIDLENGVSNNGNDSGVETAAISYETGEHEQWCLTTLGHVKAISRQYAAEIWPHIEILDAEVFTEDIHPLYRKAVYDGLCRSTPEP</sequence>
<gene>
    <name evidence="3" type="ORF">HPP92_006657</name>
</gene>
<dbReference type="InterPro" id="IPR016024">
    <property type="entry name" value="ARM-type_fold"/>
</dbReference>
<dbReference type="GO" id="GO:0000339">
    <property type="term" value="F:RNA cap binding"/>
    <property type="evidence" value="ECO:0007669"/>
    <property type="project" value="InterPro"/>
</dbReference>
<dbReference type="GO" id="GO:0003729">
    <property type="term" value="F:mRNA binding"/>
    <property type="evidence" value="ECO:0007669"/>
    <property type="project" value="TreeGrafter"/>
</dbReference>
<accession>A0A835RIT6</accession>
<dbReference type="Pfam" id="PF09090">
    <property type="entry name" value="MIF4G_like_2"/>
    <property type="match status" value="1"/>
</dbReference>
<dbReference type="PANTHER" id="PTHR12412">
    <property type="entry name" value="CAP BINDING PROTEIN"/>
    <property type="match status" value="1"/>
</dbReference>
<dbReference type="EMBL" id="JADCNM010000003">
    <property type="protein sequence ID" value="KAG0489794.1"/>
    <property type="molecule type" value="Genomic_DNA"/>
</dbReference>
<feature type="coiled-coil region" evidence="1">
    <location>
        <begin position="86"/>
        <end position="146"/>
    </location>
</feature>
<protein>
    <recommendedName>
        <fullName evidence="2">MIF4G-like type 2 domain-containing protein</fullName>
    </recommendedName>
</protein>
<reference evidence="3 4" key="1">
    <citation type="journal article" date="2020" name="Nat. Food">
        <title>A phased Vanilla planifolia genome enables genetic improvement of flavour and production.</title>
        <authorList>
            <person name="Hasing T."/>
            <person name="Tang H."/>
            <person name="Brym M."/>
            <person name="Khazi F."/>
            <person name="Huang T."/>
            <person name="Chambers A.H."/>
        </authorList>
    </citation>
    <scope>NUCLEOTIDE SEQUENCE [LARGE SCALE GENOMIC DNA]</scope>
    <source>
        <tissue evidence="3">Leaf</tissue>
    </source>
</reference>
<dbReference type="InterPro" id="IPR027159">
    <property type="entry name" value="CBP80"/>
</dbReference>
<dbReference type="InterPro" id="IPR015174">
    <property type="entry name" value="MIF4G-like_typ-2"/>
</dbReference>
<dbReference type="OrthoDB" id="10252707at2759"/>
<dbReference type="PANTHER" id="PTHR12412:SF2">
    <property type="entry name" value="NUCLEAR CAP-BINDING PROTEIN SUBUNIT 1"/>
    <property type="match status" value="1"/>
</dbReference>
<dbReference type="GO" id="GO:0005846">
    <property type="term" value="C:nuclear cap binding complex"/>
    <property type="evidence" value="ECO:0007669"/>
    <property type="project" value="InterPro"/>
</dbReference>
<comment type="caution">
    <text evidence="3">The sequence shown here is derived from an EMBL/GenBank/DDBJ whole genome shotgun (WGS) entry which is preliminary data.</text>
</comment>
<organism evidence="3 4">
    <name type="scientific">Vanilla planifolia</name>
    <name type="common">Vanilla</name>
    <dbReference type="NCBI Taxonomy" id="51239"/>
    <lineage>
        <taxon>Eukaryota</taxon>
        <taxon>Viridiplantae</taxon>
        <taxon>Streptophyta</taxon>
        <taxon>Embryophyta</taxon>
        <taxon>Tracheophyta</taxon>
        <taxon>Spermatophyta</taxon>
        <taxon>Magnoliopsida</taxon>
        <taxon>Liliopsida</taxon>
        <taxon>Asparagales</taxon>
        <taxon>Orchidaceae</taxon>
        <taxon>Vanilloideae</taxon>
        <taxon>Vanilleae</taxon>
        <taxon>Vanilla</taxon>
    </lineage>
</organism>
<dbReference type="GO" id="GO:0006406">
    <property type="term" value="P:mRNA export from nucleus"/>
    <property type="evidence" value="ECO:0007669"/>
    <property type="project" value="InterPro"/>
</dbReference>
<dbReference type="Proteomes" id="UP000639772">
    <property type="component" value="Chromosome 3"/>
</dbReference>
<name>A0A835RIT6_VANPL</name>
<dbReference type="GO" id="GO:0005634">
    <property type="term" value="C:nucleus"/>
    <property type="evidence" value="ECO:0007669"/>
    <property type="project" value="TreeGrafter"/>
</dbReference>
<dbReference type="GO" id="GO:0000184">
    <property type="term" value="P:nuclear-transcribed mRNA catabolic process, nonsense-mediated decay"/>
    <property type="evidence" value="ECO:0007669"/>
    <property type="project" value="TreeGrafter"/>
</dbReference>
<evidence type="ECO:0000259" key="2">
    <source>
        <dbReference type="Pfam" id="PF09090"/>
    </source>
</evidence>
<dbReference type="AlphaFoldDB" id="A0A835RIT6"/>
<proteinExistence type="predicted"/>
<evidence type="ECO:0000313" key="4">
    <source>
        <dbReference type="Proteomes" id="UP000639772"/>
    </source>
</evidence>
<evidence type="ECO:0000256" key="1">
    <source>
        <dbReference type="SAM" id="Coils"/>
    </source>
</evidence>